<evidence type="ECO:0000313" key="5">
    <source>
        <dbReference type="Proteomes" id="UP000306825"/>
    </source>
</evidence>
<dbReference type="RefSeq" id="WP_007474693.1">
    <property type="nucleotide sequence ID" value="NZ_ABCJ01000005.1"/>
</dbReference>
<name>A0AAI9AH96_9BACT</name>
<dbReference type="GO" id="GO:0016790">
    <property type="term" value="F:thiolester hydrolase activity"/>
    <property type="evidence" value="ECO:0007669"/>
    <property type="project" value="UniProtKB-ARBA"/>
</dbReference>
<sequence>MELKTHLKFNPKFGRLVEINENGAKVVLETTEDMAVDEEGLVHGGFTFGAADFCAMASVNEPYVVLVRAKNCEFLAPVKVGDVVEFVGEIILKDKRKVDVKVVGTLNDIKVFEGIFGCVVLDTHVLKRKK</sequence>
<evidence type="ECO:0000313" key="4">
    <source>
        <dbReference type="Proteomes" id="UP000003288"/>
    </source>
</evidence>
<dbReference type="AlphaFoldDB" id="A0AAI9AH96"/>
<proteinExistence type="predicted"/>
<dbReference type="Proteomes" id="UP000306825">
    <property type="component" value="Chromosome"/>
</dbReference>
<dbReference type="CDD" id="cd03440">
    <property type="entry name" value="hot_dog"/>
    <property type="match status" value="1"/>
</dbReference>
<accession>A0AAI9AH96</accession>
<evidence type="ECO:0000259" key="1">
    <source>
        <dbReference type="Pfam" id="PF03061"/>
    </source>
</evidence>
<dbReference type="EMBL" id="CP040463">
    <property type="protein sequence ID" value="QCT94041.1"/>
    <property type="molecule type" value="Genomic_DNA"/>
</dbReference>
<dbReference type="SUPFAM" id="SSF54637">
    <property type="entry name" value="Thioesterase/thiol ester dehydrase-isomerase"/>
    <property type="match status" value="1"/>
</dbReference>
<protein>
    <submittedName>
        <fullName evidence="3">PaaI family thioesterase</fullName>
    </submittedName>
    <submittedName>
        <fullName evidence="2">Thioesterase superfamily protein</fullName>
    </submittedName>
</protein>
<gene>
    <name evidence="2" type="ORF">CMTB2_08037</name>
    <name evidence="3" type="ORF">FE773_02260</name>
</gene>
<reference evidence="3 5" key="2">
    <citation type="submission" date="2019-05" db="EMBL/GenBank/DDBJ databases">
        <title>A comparative analysis of the Nautiliaceae.</title>
        <authorList>
            <person name="Grosche A."/>
            <person name="Smedile F."/>
            <person name="Vetriani C."/>
        </authorList>
    </citation>
    <scope>NUCLEOTIDE SEQUENCE [LARGE SCALE GENOMIC DNA]</scope>
    <source>
        <strain evidence="3 5">TB-2</strain>
    </source>
</reference>
<evidence type="ECO:0000313" key="3">
    <source>
        <dbReference type="EMBL" id="QCT94041.1"/>
    </source>
</evidence>
<feature type="domain" description="Thioesterase" evidence="1">
    <location>
        <begin position="40"/>
        <end position="102"/>
    </location>
</feature>
<dbReference type="Gene3D" id="3.10.129.10">
    <property type="entry name" value="Hotdog Thioesterase"/>
    <property type="match status" value="1"/>
</dbReference>
<dbReference type="Pfam" id="PF03061">
    <property type="entry name" value="4HBT"/>
    <property type="match status" value="1"/>
</dbReference>
<organism evidence="2 4">
    <name type="scientific">Caminibacter mediatlanticus TB-2</name>
    <dbReference type="NCBI Taxonomy" id="391592"/>
    <lineage>
        <taxon>Bacteria</taxon>
        <taxon>Pseudomonadati</taxon>
        <taxon>Campylobacterota</taxon>
        <taxon>Epsilonproteobacteria</taxon>
        <taxon>Nautiliales</taxon>
        <taxon>Nautiliaceae</taxon>
        <taxon>Caminibacter</taxon>
    </lineage>
</organism>
<dbReference type="InterPro" id="IPR006683">
    <property type="entry name" value="Thioestr_dom"/>
</dbReference>
<dbReference type="InterPro" id="IPR029069">
    <property type="entry name" value="HotDog_dom_sf"/>
</dbReference>
<keyword evidence="5" id="KW-1185">Reference proteome</keyword>
<reference evidence="2 4" key="1">
    <citation type="journal article" date="2011" name="Stand. Genomic Sci.">
        <title>Draft genome sequence of Caminibacter mediatlanticus strain TB-2, an epsilonproteobacterium isolated from a deep-sea hydrothermal vent.</title>
        <authorList>
            <person name="Giovannelli D."/>
            <person name="Ferriera S."/>
            <person name="Johnson J."/>
            <person name="Kravitz S."/>
            <person name="Perez-Rodriguez I."/>
            <person name="Ricci J."/>
            <person name="O'Brien C."/>
            <person name="Voordeckers J.W."/>
            <person name="Bini E."/>
            <person name="Vetriani C."/>
        </authorList>
    </citation>
    <scope>NUCLEOTIDE SEQUENCE [LARGE SCALE GENOMIC DNA]</scope>
    <source>
        <strain evidence="2 4">TB-2</strain>
    </source>
</reference>
<dbReference type="EMBL" id="ABCJ01000005">
    <property type="protein sequence ID" value="EDM23469.1"/>
    <property type="molecule type" value="Genomic_DNA"/>
</dbReference>
<evidence type="ECO:0000313" key="2">
    <source>
        <dbReference type="EMBL" id="EDM23469.1"/>
    </source>
</evidence>
<dbReference type="Proteomes" id="UP000003288">
    <property type="component" value="Unassembled WGS sequence"/>
</dbReference>